<dbReference type="InterPro" id="IPR044843">
    <property type="entry name" value="Trans_IPPS_bact-type"/>
</dbReference>
<dbReference type="STRING" id="185761.SAMN05660282_00419"/>
<name>A0A1I2QKG3_9CORY</name>
<dbReference type="SUPFAM" id="SSF48576">
    <property type="entry name" value="Terpenoid synthases"/>
    <property type="match status" value="1"/>
</dbReference>
<evidence type="ECO:0000313" key="4">
    <source>
        <dbReference type="Proteomes" id="UP000199065"/>
    </source>
</evidence>
<dbReference type="Gene3D" id="1.10.600.10">
    <property type="entry name" value="Farnesyl Diphosphate Synthase"/>
    <property type="match status" value="1"/>
</dbReference>
<dbReference type="InterPro" id="IPR019845">
    <property type="entry name" value="Squalene/phytoene_synthase_CS"/>
</dbReference>
<evidence type="ECO:0000256" key="2">
    <source>
        <dbReference type="ARBA" id="ARBA00022679"/>
    </source>
</evidence>
<dbReference type="OrthoDB" id="9807580at2"/>
<dbReference type="InterPro" id="IPR008949">
    <property type="entry name" value="Isoprenoid_synthase_dom_sf"/>
</dbReference>
<dbReference type="GO" id="GO:0016117">
    <property type="term" value="P:carotenoid biosynthetic process"/>
    <property type="evidence" value="ECO:0007669"/>
    <property type="project" value="UniProtKB-ARBA"/>
</dbReference>
<dbReference type="InterPro" id="IPR033904">
    <property type="entry name" value="Trans_IPPS_HH"/>
</dbReference>
<dbReference type="Pfam" id="PF00494">
    <property type="entry name" value="SQS_PSY"/>
    <property type="match status" value="1"/>
</dbReference>
<protein>
    <submittedName>
        <fullName evidence="3">Phytoene/squalene synthetase</fullName>
    </submittedName>
</protein>
<dbReference type="CDD" id="cd00683">
    <property type="entry name" value="Trans_IPPS_HH"/>
    <property type="match status" value="1"/>
</dbReference>
<dbReference type="UniPathway" id="UPA00799"/>
<evidence type="ECO:0000313" key="3">
    <source>
        <dbReference type="EMBL" id="SFG26727.1"/>
    </source>
</evidence>
<dbReference type="AlphaFoldDB" id="A0A1I2QKG3"/>
<dbReference type="GO" id="GO:0004311">
    <property type="term" value="F:geranylgeranyl diphosphate synthase activity"/>
    <property type="evidence" value="ECO:0007669"/>
    <property type="project" value="InterPro"/>
</dbReference>
<keyword evidence="2" id="KW-0808">Transferase</keyword>
<proteinExistence type="predicted"/>
<dbReference type="SFLD" id="SFLDG01018">
    <property type="entry name" value="Squalene/Phytoene_Synthase_Lik"/>
    <property type="match status" value="1"/>
</dbReference>
<comment type="pathway">
    <text evidence="1">Carotenoid biosynthesis; phytoene biosynthesis.</text>
</comment>
<dbReference type="PANTHER" id="PTHR31480">
    <property type="entry name" value="BIFUNCTIONAL LYCOPENE CYCLASE/PHYTOENE SYNTHASE"/>
    <property type="match status" value="1"/>
</dbReference>
<dbReference type="GO" id="GO:0051996">
    <property type="term" value="F:squalene synthase [NAD(P)H] activity"/>
    <property type="evidence" value="ECO:0007669"/>
    <property type="project" value="InterPro"/>
</dbReference>
<gene>
    <name evidence="3" type="ORF">SAMN05660282_00419</name>
</gene>
<dbReference type="SFLD" id="SFLDS00005">
    <property type="entry name" value="Isoprenoid_Synthase_Type_I"/>
    <property type="match status" value="1"/>
</dbReference>
<dbReference type="Proteomes" id="UP000199065">
    <property type="component" value="Unassembled WGS sequence"/>
</dbReference>
<dbReference type="InterPro" id="IPR002060">
    <property type="entry name" value="Squ/phyt_synthse"/>
</dbReference>
<evidence type="ECO:0000256" key="1">
    <source>
        <dbReference type="ARBA" id="ARBA00004684"/>
    </source>
</evidence>
<dbReference type="SFLD" id="SFLDG01212">
    <property type="entry name" value="Phytoene_synthase_like"/>
    <property type="match status" value="1"/>
</dbReference>
<dbReference type="EMBL" id="FOPJ01000002">
    <property type="protein sequence ID" value="SFG26727.1"/>
    <property type="molecule type" value="Genomic_DNA"/>
</dbReference>
<sequence length="277" mass="30860">MPSLKIFSTMASAASAKVINNYSTSFSLATRLLDSRTRKDIQHLYAVVRIADEIVDGAGQDAGLSHEEIAATLDEYERQVLAAPKKNFHTDPILHAYGHTARECGFKEEHLKDFFAAMRADLHHQSYNAKELQDYIHGSAEVIGLLCLDIFLRNETRTEAERAELEAGAVALGSAFQKINFLRDMAADRQRLGRDYYPGLDAEGRRELIHSIRGELDRARAAMPLLPPAPRRGVGVACALFAEILDKLVEDPGTTTRVRVPNLQKILIVVQELSPRR</sequence>
<organism evidence="3 4">
    <name type="scientific">Corynebacterium spheniscorum</name>
    <dbReference type="NCBI Taxonomy" id="185761"/>
    <lineage>
        <taxon>Bacteria</taxon>
        <taxon>Bacillati</taxon>
        <taxon>Actinomycetota</taxon>
        <taxon>Actinomycetes</taxon>
        <taxon>Mycobacteriales</taxon>
        <taxon>Corynebacteriaceae</taxon>
        <taxon>Corynebacterium</taxon>
    </lineage>
</organism>
<accession>A0A1I2QKG3</accession>
<keyword evidence="4" id="KW-1185">Reference proteome</keyword>
<dbReference type="PROSITE" id="PS01045">
    <property type="entry name" value="SQUALEN_PHYTOEN_SYN_2"/>
    <property type="match status" value="1"/>
</dbReference>
<dbReference type="RefSeq" id="WP_092283945.1">
    <property type="nucleotide sequence ID" value="NZ_VXKI01000031.1"/>
</dbReference>
<reference evidence="3 4" key="1">
    <citation type="submission" date="2016-10" db="EMBL/GenBank/DDBJ databases">
        <authorList>
            <person name="de Groot N.N."/>
        </authorList>
    </citation>
    <scope>NUCLEOTIDE SEQUENCE [LARGE SCALE GENOMIC DNA]</scope>
    <source>
        <strain>J11</strain>
        <strain evidence="4">PG 39</strain>
    </source>
</reference>